<evidence type="ECO:0000256" key="1">
    <source>
        <dbReference type="SAM" id="Phobius"/>
    </source>
</evidence>
<evidence type="ECO:0000313" key="3">
    <source>
        <dbReference type="Proteomes" id="UP000248887"/>
    </source>
</evidence>
<gene>
    <name evidence="2" type="ORF">DI549_14500</name>
</gene>
<dbReference type="EMBL" id="QFQD01000048">
    <property type="protein sequence ID" value="PZQ81291.1"/>
    <property type="molecule type" value="Genomic_DNA"/>
</dbReference>
<feature type="transmembrane region" description="Helical" evidence="1">
    <location>
        <begin position="6"/>
        <end position="27"/>
    </location>
</feature>
<keyword evidence="1" id="KW-0812">Transmembrane</keyword>
<name>A0A2W5QRE4_ANCNO</name>
<reference evidence="2 3" key="1">
    <citation type="submission" date="2017-08" db="EMBL/GenBank/DDBJ databases">
        <title>Infants hospitalized years apart are colonized by the same room-sourced microbial strains.</title>
        <authorList>
            <person name="Brooks B."/>
            <person name="Olm M.R."/>
            <person name="Firek B.A."/>
            <person name="Baker R."/>
            <person name="Thomas B.C."/>
            <person name="Morowitz M.J."/>
            <person name="Banfield J.F."/>
        </authorList>
    </citation>
    <scope>NUCLEOTIDE SEQUENCE [LARGE SCALE GENOMIC DNA]</scope>
    <source>
        <strain evidence="2">S2_005_001_R2_27</strain>
    </source>
</reference>
<organism evidence="2 3">
    <name type="scientific">Ancylobacter novellus</name>
    <name type="common">Thiobacillus novellus</name>
    <dbReference type="NCBI Taxonomy" id="921"/>
    <lineage>
        <taxon>Bacteria</taxon>
        <taxon>Pseudomonadati</taxon>
        <taxon>Pseudomonadota</taxon>
        <taxon>Alphaproteobacteria</taxon>
        <taxon>Hyphomicrobiales</taxon>
        <taxon>Xanthobacteraceae</taxon>
        <taxon>Ancylobacter</taxon>
    </lineage>
</organism>
<proteinExistence type="predicted"/>
<sequence length="62" mass="6570">MNVTVALINLIAGLLLLVVCGALAVHLPRPRRWMVAAFVAVDAGLLVTSLLALPFILHLGLE</sequence>
<dbReference type="Proteomes" id="UP000248887">
    <property type="component" value="Unassembled WGS sequence"/>
</dbReference>
<feature type="transmembrane region" description="Helical" evidence="1">
    <location>
        <begin position="34"/>
        <end position="57"/>
    </location>
</feature>
<keyword evidence="1" id="KW-1133">Transmembrane helix</keyword>
<evidence type="ECO:0000313" key="2">
    <source>
        <dbReference type="EMBL" id="PZQ81291.1"/>
    </source>
</evidence>
<protein>
    <submittedName>
        <fullName evidence="2">Uncharacterized protein</fullName>
    </submittedName>
</protein>
<dbReference type="AlphaFoldDB" id="A0A2W5QRE4"/>
<keyword evidence="1" id="KW-0472">Membrane</keyword>
<comment type="caution">
    <text evidence="2">The sequence shown here is derived from an EMBL/GenBank/DDBJ whole genome shotgun (WGS) entry which is preliminary data.</text>
</comment>
<accession>A0A2W5QRE4</accession>